<evidence type="ECO:0000313" key="2">
    <source>
        <dbReference type="EMBL" id="EUA86041.1"/>
    </source>
</evidence>
<dbReference type="EMBL" id="JAOL01000185">
    <property type="protein sequence ID" value="EUA86041.1"/>
    <property type="molecule type" value="Genomic_DNA"/>
</dbReference>
<dbReference type="InterPro" id="IPR036108">
    <property type="entry name" value="4pyrrol_syn_uPrphyn_synt_sf"/>
</dbReference>
<feature type="region of interest" description="Disordered" evidence="1">
    <location>
        <begin position="68"/>
        <end position="109"/>
    </location>
</feature>
<organism evidence="2 3">
    <name type="scientific">Mycobacterium ulcerans str. Harvey</name>
    <dbReference type="NCBI Taxonomy" id="1299332"/>
    <lineage>
        <taxon>Bacteria</taxon>
        <taxon>Bacillati</taxon>
        <taxon>Actinomycetota</taxon>
        <taxon>Actinomycetes</taxon>
        <taxon>Mycobacteriales</taxon>
        <taxon>Mycobacteriaceae</taxon>
        <taxon>Mycobacterium</taxon>
        <taxon>Mycobacterium ulcerans group</taxon>
    </lineage>
</organism>
<evidence type="ECO:0000256" key="1">
    <source>
        <dbReference type="SAM" id="MobiDB-lite"/>
    </source>
</evidence>
<keyword evidence="2" id="KW-0456">Lyase</keyword>
<dbReference type="SUPFAM" id="SSF69618">
    <property type="entry name" value="HemD-like"/>
    <property type="match status" value="1"/>
</dbReference>
<dbReference type="Gene3D" id="3.40.50.10090">
    <property type="match status" value="1"/>
</dbReference>
<comment type="caution">
    <text evidence="2">The sequence shown here is derived from an EMBL/GenBank/DDBJ whole genome shotgun (WGS) entry which is preliminary data.</text>
</comment>
<proteinExistence type="predicted"/>
<name>A0ABP3A8T2_MYCUL</name>
<evidence type="ECO:0000313" key="3">
    <source>
        <dbReference type="Proteomes" id="UP000020681"/>
    </source>
</evidence>
<dbReference type="Proteomes" id="UP000020681">
    <property type="component" value="Unassembled WGS sequence"/>
</dbReference>
<reference evidence="2 3" key="1">
    <citation type="submission" date="2014-01" db="EMBL/GenBank/DDBJ databases">
        <authorList>
            <person name="Dobos K."/>
            <person name="Lenaerts A."/>
            <person name="Ordway D."/>
            <person name="DeGroote M.A."/>
            <person name="Parker T."/>
            <person name="Sizemore C."/>
            <person name="Tallon L.J."/>
            <person name="Sadzewicz L.K."/>
            <person name="Sengamalay N."/>
            <person name="Fraser C.M."/>
            <person name="Hine E."/>
            <person name="Shefchek K.A."/>
            <person name="Das S.P."/>
            <person name="Tettelin H."/>
        </authorList>
    </citation>
    <scope>NUCLEOTIDE SEQUENCE [LARGE SCALE GENOMIC DNA]</scope>
    <source>
        <strain evidence="2 3">Harvey</strain>
    </source>
</reference>
<dbReference type="GO" id="GO:0004852">
    <property type="term" value="F:uroporphyrinogen-III synthase activity"/>
    <property type="evidence" value="ECO:0007669"/>
    <property type="project" value="UniProtKB-EC"/>
</dbReference>
<keyword evidence="3" id="KW-1185">Reference proteome</keyword>
<protein>
    <submittedName>
        <fullName evidence="2">Uroporphyrinogen-III synthase domain protein</fullName>
        <ecNumber evidence="2">4.2.1.75</ecNumber>
    </submittedName>
</protein>
<sequence length="109" mass="11876">MVTIGKTVSNRAKLNWWESRALYGWTVLVPRTKDQAGEMSERLTSYGALPVEVPTIAVAPPRSRRRWNARSKAWSTAGSNGSCSPPPTPCARCGRSSASSAWMPGRSPE</sequence>
<feature type="compositionally biased region" description="Polar residues" evidence="1">
    <location>
        <begin position="73"/>
        <end position="83"/>
    </location>
</feature>
<gene>
    <name evidence="2" type="primary">hemD</name>
    <name evidence="2" type="ORF">I551_7515</name>
</gene>
<accession>A0ABP3A8T2</accession>
<dbReference type="EC" id="4.2.1.75" evidence="2"/>